<organism evidence="1 2">
    <name type="scientific">Suillus subaureus</name>
    <dbReference type="NCBI Taxonomy" id="48587"/>
    <lineage>
        <taxon>Eukaryota</taxon>
        <taxon>Fungi</taxon>
        <taxon>Dikarya</taxon>
        <taxon>Basidiomycota</taxon>
        <taxon>Agaricomycotina</taxon>
        <taxon>Agaricomycetes</taxon>
        <taxon>Agaricomycetidae</taxon>
        <taxon>Boletales</taxon>
        <taxon>Suillineae</taxon>
        <taxon>Suillaceae</taxon>
        <taxon>Suillus</taxon>
    </lineage>
</organism>
<accession>A0A9P7JIY1</accession>
<dbReference type="EMBL" id="JABBWG010000003">
    <property type="protein sequence ID" value="KAG1824847.1"/>
    <property type="molecule type" value="Genomic_DNA"/>
</dbReference>
<proteinExistence type="predicted"/>
<feature type="non-terminal residue" evidence="1">
    <location>
        <position position="52"/>
    </location>
</feature>
<keyword evidence="2" id="KW-1185">Reference proteome</keyword>
<dbReference type="Proteomes" id="UP000807769">
    <property type="component" value="Unassembled WGS sequence"/>
</dbReference>
<dbReference type="GeneID" id="64628492"/>
<protein>
    <submittedName>
        <fullName evidence="1">Uncharacterized protein</fullName>
    </submittedName>
</protein>
<gene>
    <name evidence="1" type="ORF">BJ212DRAFT_1322783</name>
</gene>
<evidence type="ECO:0000313" key="2">
    <source>
        <dbReference type="Proteomes" id="UP000807769"/>
    </source>
</evidence>
<dbReference type="RefSeq" id="XP_041198564.1">
    <property type="nucleotide sequence ID" value="XM_041334475.1"/>
</dbReference>
<name>A0A9P7JIY1_9AGAM</name>
<dbReference type="AlphaFoldDB" id="A0A9P7JIY1"/>
<dbReference type="OrthoDB" id="3224744at2759"/>
<reference evidence="1" key="1">
    <citation type="journal article" date="2020" name="New Phytol.">
        <title>Comparative genomics reveals dynamic genome evolution in host specialist ectomycorrhizal fungi.</title>
        <authorList>
            <person name="Lofgren L.A."/>
            <person name="Nguyen N.H."/>
            <person name="Vilgalys R."/>
            <person name="Ruytinx J."/>
            <person name="Liao H.L."/>
            <person name="Branco S."/>
            <person name="Kuo A."/>
            <person name="LaButti K."/>
            <person name="Lipzen A."/>
            <person name="Andreopoulos W."/>
            <person name="Pangilinan J."/>
            <person name="Riley R."/>
            <person name="Hundley H."/>
            <person name="Na H."/>
            <person name="Barry K."/>
            <person name="Grigoriev I.V."/>
            <person name="Stajich J.E."/>
            <person name="Kennedy P.G."/>
        </authorList>
    </citation>
    <scope>NUCLEOTIDE SEQUENCE</scope>
    <source>
        <strain evidence="1">MN1</strain>
    </source>
</reference>
<sequence>MEQGVLSDLEESIELLCAALLFHPPGHLARSLSFNNPAPTLQERFRLQGAPS</sequence>
<evidence type="ECO:0000313" key="1">
    <source>
        <dbReference type="EMBL" id="KAG1824847.1"/>
    </source>
</evidence>
<comment type="caution">
    <text evidence="1">The sequence shown here is derived from an EMBL/GenBank/DDBJ whole genome shotgun (WGS) entry which is preliminary data.</text>
</comment>